<dbReference type="Gene3D" id="2.40.170.20">
    <property type="entry name" value="TonB-dependent receptor, beta-barrel domain"/>
    <property type="match status" value="1"/>
</dbReference>
<dbReference type="InterPro" id="IPR000531">
    <property type="entry name" value="Beta-barrel_TonB"/>
</dbReference>
<dbReference type="Pfam" id="PF00593">
    <property type="entry name" value="TonB_dep_Rec_b-barrel"/>
    <property type="match status" value="1"/>
</dbReference>
<dbReference type="InterPro" id="IPR012910">
    <property type="entry name" value="Plug_dom"/>
</dbReference>
<feature type="chain" id="PRO_5020193218" evidence="13">
    <location>
        <begin position="27"/>
        <end position="710"/>
    </location>
</feature>
<name>A0A4R1GGI2_9GAMM</name>
<gene>
    <name evidence="16" type="ORF">CLV83_2006</name>
</gene>
<evidence type="ECO:0000313" key="16">
    <source>
        <dbReference type="EMBL" id="TCK07148.1"/>
    </source>
</evidence>
<evidence type="ECO:0000256" key="13">
    <source>
        <dbReference type="SAM" id="SignalP"/>
    </source>
</evidence>
<keyword evidence="7 9" id="KW-0472">Membrane</keyword>
<dbReference type="PROSITE" id="PS00430">
    <property type="entry name" value="TONB_DEPENDENT_REC_1"/>
    <property type="match status" value="1"/>
</dbReference>
<evidence type="ECO:0000256" key="3">
    <source>
        <dbReference type="ARBA" id="ARBA00022452"/>
    </source>
</evidence>
<evidence type="ECO:0000259" key="15">
    <source>
        <dbReference type="Pfam" id="PF07715"/>
    </source>
</evidence>
<dbReference type="OrthoDB" id="8670144at2"/>
<dbReference type="PANTHER" id="PTHR30069:SF42">
    <property type="entry name" value="FERRIC AEROBACTIN RECEPTOR"/>
    <property type="match status" value="1"/>
</dbReference>
<dbReference type="InterPro" id="IPR037066">
    <property type="entry name" value="Plug_dom_sf"/>
</dbReference>
<keyword evidence="6 10" id="KW-0798">TonB box</keyword>
<keyword evidence="4 9" id="KW-0812">Transmembrane</keyword>
<evidence type="ECO:0000256" key="9">
    <source>
        <dbReference type="PROSITE-ProRule" id="PRU01360"/>
    </source>
</evidence>
<reference evidence="16 17" key="1">
    <citation type="submission" date="2019-03" db="EMBL/GenBank/DDBJ databases">
        <title>Genomic Encyclopedia of Archaeal and Bacterial Type Strains, Phase II (KMG-II): from individual species to whole genera.</title>
        <authorList>
            <person name="Goeker M."/>
        </authorList>
    </citation>
    <scope>NUCLEOTIDE SEQUENCE [LARGE SCALE GENOMIC DNA]</scope>
    <source>
        <strain evidence="16 17">DSM 27697</strain>
    </source>
</reference>
<dbReference type="Gene3D" id="2.170.130.10">
    <property type="entry name" value="TonB-dependent receptor, plug domain"/>
    <property type="match status" value="1"/>
</dbReference>
<evidence type="ECO:0000256" key="4">
    <source>
        <dbReference type="ARBA" id="ARBA00022692"/>
    </source>
</evidence>
<proteinExistence type="inferred from homology"/>
<protein>
    <submittedName>
        <fullName evidence="16">Iron complex outermembrane receptor protein</fullName>
    </submittedName>
</protein>
<sequence>MFYPERFHRRLLPLAICAALPTLAQAAASDEMVAEELSLDTVVVSATRAKSVAGETPQKVTVITREQIEQQLAISEDPGAVLSNLIPSYSPSRQKLSNSGESFRGRSALYMIDGVPQSNPLRDGSRDSYTIDLSMVEKIEVIHGASAEHGLGATGGIINFVTRSADSGSLTQHAGISVSSDDDFKSNGQGHKLDYRISGQNGAWDFLGAASVQRRGMFYSGDDELIGNNYAGETQNSDSHDIMAKLGYWLDDNQNFEFSINRFELEGRGGYVPVPGDRDAGVATTAERGDDGGDPEYNKVTTANLTYSHTDWFGNAVDVQLYSQRFRSQFGTSPYFPYIDGSGDTRYDQTRNESDKLGAKFTINRDGLLNDRLSLTAGLDVLQDETRQTLVHTGRTYVPETEFDNRAVFLQGDLKVTDSLLFQAGVRHERASLDVGTYTTVDRSGGNLSDGVVVGGGSPDFNETLYNGGIVYQATPWASLYANYSEGFGMPDVGRVLRGVSAAGSDVDNLLELEPIVTDNREVGVRFDWDRYGLEISYYESNSDLGERLSLNNGVWVGNREKTEISGIEITADAKLTDSHTLTASYTRADGESDTDGDGKVDSDLNGANIAPDTLKLAWDARWSERLSSHLRASHYFDRSIDDDRYDFDGYTLVDLGVGYRLPVGRARLGVENLFDRDYFTYYSQAARASDDYNFKGRGRTLKLSYNVDF</sequence>
<evidence type="ECO:0000259" key="14">
    <source>
        <dbReference type="Pfam" id="PF00593"/>
    </source>
</evidence>
<feature type="domain" description="TonB-dependent receptor-like beta-barrel" evidence="14">
    <location>
        <begin position="265"/>
        <end position="674"/>
    </location>
</feature>
<feature type="domain" description="TonB-dependent receptor plug" evidence="15">
    <location>
        <begin position="55"/>
        <end position="157"/>
    </location>
</feature>
<dbReference type="Proteomes" id="UP000294546">
    <property type="component" value="Unassembled WGS sequence"/>
</dbReference>
<dbReference type="CDD" id="cd01347">
    <property type="entry name" value="ligand_gated_channel"/>
    <property type="match status" value="1"/>
</dbReference>
<keyword evidence="3 9" id="KW-1134">Transmembrane beta strand</keyword>
<evidence type="ECO:0000256" key="8">
    <source>
        <dbReference type="ARBA" id="ARBA00023237"/>
    </source>
</evidence>
<dbReference type="InterPro" id="IPR010917">
    <property type="entry name" value="TonB_rcpt_CS"/>
</dbReference>
<dbReference type="PANTHER" id="PTHR30069">
    <property type="entry name" value="TONB-DEPENDENT OUTER MEMBRANE RECEPTOR"/>
    <property type="match status" value="1"/>
</dbReference>
<dbReference type="Pfam" id="PF07715">
    <property type="entry name" value="Plug"/>
    <property type="match status" value="1"/>
</dbReference>
<dbReference type="GO" id="GO:0009279">
    <property type="term" value="C:cell outer membrane"/>
    <property type="evidence" value="ECO:0007669"/>
    <property type="project" value="UniProtKB-SubCell"/>
</dbReference>
<evidence type="ECO:0000256" key="11">
    <source>
        <dbReference type="PROSITE-ProRule" id="PRU10144"/>
    </source>
</evidence>
<keyword evidence="8 9" id="KW-0998">Cell outer membrane</keyword>
<dbReference type="GO" id="GO:0015344">
    <property type="term" value="F:siderophore uptake transmembrane transporter activity"/>
    <property type="evidence" value="ECO:0007669"/>
    <property type="project" value="TreeGrafter"/>
</dbReference>
<dbReference type="AlphaFoldDB" id="A0A4R1GGI2"/>
<evidence type="ECO:0000256" key="2">
    <source>
        <dbReference type="ARBA" id="ARBA00022448"/>
    </source>
</evidence>
<keyword evidence="16" id="KW-0675">Receptor</keyword>
<comment type="similarity">
    <text evidence="9 12">Belongs to the TonB-dependent receptor family.</text>
</comment>
<dbReference type="SUPFAM" id="SSF56935">
    <property type="entry name" value="Porins"/>
    <property type="match status" value="1"/>
</dbReference>
<feature type="signal peptide" evidence="13">
    <location>
        <begin position="1"/>
        <end position="26"/>
    </location>
</feature>
<evidence type="ECO:0000256" key="7">
    <source>
        <dbReference type="ARBA" id="ARBA00023136"/>
    </source>
</evidence>
<evidence type="ECO:0000256" key="10">
    <source>
        <dbReference type="PROSITE-ProRule" id="PRU10143"/>
    </source>
</evidence>
<dbReference type="PROSITE" id="PS52016">
    <property type="entry name" value="TONB_DEPENDENT_REC_3"/>
    <property type="match status" value="1"/>
</dbReference>
<feature type="short sequence motif" description="TonB C-terminal box" evidence="11">
    <location>
        <begin position="693"/>
        <end position="710"/>
    </location>
</feature>
<dbReference type="RefSeq" id="WP_132291254.1">
    <property type="nucleotide sequence ID" value="NZ_SMFU01000008.1"/>
</dbReference>
<evidence type="ECO:0000256" key="1">
    <source>
        <dbReference type="ARBA" id="ARBA00004571"/>
    </source>
</evidence>
<dbReference type="InterPro" id="IPR036942">
    <property type="entry name" value="Beta-barrel_TonB_sf"/>
</dbReference>
<keyword evidence="17" id="KW-1185">Reference proteome</keyword>
<evidence type="ECO:0000256" key="12">
    <source>
        <dbReference type="RuleBase" id="RU003357"/>
    </source>
</evidence>
<dbReference type="InterPro" id="IPR039426">
    <property type="entry name" value="TonB-dep_rcpt-like"/>
</dbReference>
<accession>A0A4R1GGI2</accession>
<comment type="subcellular location">
    <subcellularLocation>
        <location evidence="1 9">Cell outer membrane</location>
        <topology evidence="1 9">Multi-pass membrane protein</topology>
    </subcellularLocation>
</comment>
<organism evidence="16 17">
    <name type="scientific">Marinobacterium mangrovicola</name>
    <dbReference type="NCBI Taxonomy" id="1476959"/>
    <lineage>
        <taxon>Bacteria</taxon>
        <taxon>Pseudomonadati</taxon>
        <taxon>Pseudomonadota</taxon>
        <taxon>Gammaproteobacteria</taxon>
        <taxon>Oceanospirillales</taxon>
        <taxon>Oceanospirillaceae</taxon>
        <taxon>Marinobacterium</taxon>
    </lineage>
</organism>
<dbReference type="PROSITE" id="PS01156">
    <property type="entry name" value="TONB_DEPENDENT_REC_2"/>
    <property type="match status" value="1"/>
</dbReference>
<keyword evidence="2 9" id="KW-0813">Transport</keyword>
<evidence type="ECO:0000256" key="6">
    <source>
        <dbReference type="ARBA" id="ARBA00023077"/>
    </source>
</evidence>
<dbReference type="EMBL" id="SMFU01000008">
    <property type="protein sequence ID" value="TCK07148.1"/>
    <property type="molecule type" value="Genomic_DNA"/>
</dbReference>
<comment type="caution">
    <text evidence="16">The sequence shown here is derived from an EMBL/GenBank/DDBJ whole genome shotgun (WGS) entry which is preliminary data.</text>
</comment>
<evidence type="ECO:0000313" key="17">
    <source>
        <dbReference type="Proteomes" id="UP000294546"/>
    </source>
</evidence>
<dbReference type="InterPro" id="IPR010916">
    <property type="entry name" value="TonB_box_CS"/>
</dbReference>
<keyword evidence="5 13" id="KW-0732">Signal</keyword>
<dbReference type="GO" id="GO:0044718">
    <property type="term" value="P:siderophore transmembrane transport"/>
    <property type="evidence" value="ECO:0007669"/>
    <property type="project" value="TreeGrafter"/>
</dbReference>
<evidence type="ECO:0000256" key="5">
    <source>
        <dbReference type="ARBA" id="ARBA00022729"/>
    </source>
</evidence>
<feature type="short sequence motif" description="TonB box" evidence="10">
    <location>
        <begin position="41"/>
        <end position="47"/>
    </location>
</feature>